<organism evidence="2 3">
    <name type="scientific">Pontibacter burrus</name>
    <dbReference type="NCBI Taxonomy" id="2704466"/>
    <lineage>
        <taxon>Bacteria</taxon>
        <taxon>Pseudomonadati</taxon>
        <taxon>Bacteroidota</taxon>
        <taxon>Cytophagia</taxon>
        <taxon>Cytophagales</taxon>
        <taxon>Hymenobacteraceae</taxon>
        <taxon>Pontibacter</taxon>
    </lineage>
</organism>
<sequence length="107" mass="12062">MKRYITAIVGTALFGVMSCTSLSEGEEGMPGVDRENRVRYRSDASTDLRDRMDEQASEINRKKNIEESDRNAPAMKPPEVRPEELPNAPLDTTKQAPRRVMPRRAGN</sequence>
<reference evidence="2 3" key="1">
    <citation type="submission" date="2020-02" db="EMBL/GenBank/DDBJ databases">
        <authorList>
            <person name="Kim M.K."/>
        </authorList>
    </citation>
    <scope>NUCLEOTIDE SEQUENCE [LARGE SCALE GENOMIC DNA]</scope>
    <source>
        <strain evidence="2 3">BT327</strain>
    </source>
</reference>
<dbReference type="AlphaFoldDB" id="A0A6B3LZ43"/>
<protein>
    <submittedName>
        <fullName evidence="2">Uncharacterized protein</fullName>
    </submittedName>
</protein>
<evidence type="ECO:0000313" key="3">
    <source>
        <dbReference type="Proteomes" id="UP000474777"/>
    </source>
</evidence>
<dbReference type="EMBL" id="JAAGWD010000005">
    <property type="protein sequence ID" value="NEM98697.1"/>
    <property type="molecule type" value="Genomic_DNA"/>
</dbReference>
<dbReference type="PROSITE" id="PS51257">
    <property type="entry name" value="PROKAR_LIPOPROTEIN"/>
    <property type="match status" value="1"/>
</dbReference>
<comment type="caution">
    <text evidence="2">The sequence shown here is derived from an EMBL/GenBank/DDBJ whole genome shotgun (WGS) entry which is preliminary data.</text>
</comment>
<dbReference type="Proteomes" id="UP000474777">
    <property type="component" value="Unassembled WGS sequence"/>
</dbReference>
<dbReference type="RefSeq" id="WP_163915575.1">
    <property type="nucleotide sequence ID" value="NZ_JAAGWD010000005.1"/>
</dbReference>
<evidence type="ECO:0000313" key="2">
    <source>
        <dbReference type="EMBL" id="NEM98697.1"/>
    </source>
</evidence>
<feature type="region of interest" description="Disordered" evidence="1">
    <location>
        <begin position="22"/>
        <end position="107"/>
    </location>
</feature>
<accession>A0A6B3LZ43</accession>
<keyword evidence="3" id="KW-1185">Reference proteome</keyword>
<evidence type="ECO:0000256" key="1">
    <source>
        <dbReference type="SAM" id="MobiDB-lite"/>
    </source>
</evidence>
<feature type="compositionally biased region" description="Basic and acidic residues" evidence="1">
    <location>
        <begin position="32"/>
        <end position="70"/>
    </location>
</feature>
<name>A0A6B3LZ43_9BACT</name>
<proteinExistence type="predicted"/>
<feature type="compositionally biased region" description="Basic residues" evidence="1">
    <location>
        <begin position="96"/>
        <end position="107"/>
    </location>
</feature>
<gene>
    <name evidence="2" type="ORF">GXP69_13415</name>
</gene>